<dbReference type="SUPFAM" id="SSF52540">
    <property type="entry name" value="P-loop containing nucleoside triphosphate hydrolases"/>
    <property type="match status" value="1"/>
</dbReference>
<dbReference type="PANTHER" id="PTHR43581">
    <property type="entry name" value="ATP/GTP PHOSPHATASE"/>
    <property type="match status" value="1"/>
</dbReference>
<evidence type="ECO:0000259" key="2">
    <source>
        <dbReference type="Pfam" id="PF02463"/>
    </source>
</evidence>
<proteinExistence type="predicted"/>
<dbReference type="InterPro" id="IPR054787">
    <property type="entry name" value="TrlF_ATPase"/>
</dbReference>
<accession>A0ABU0JZG1</accession>
<dbReference type="Gene3D" id="3.40.50.300">
    <property type="entry name" value="P-loop containing nucleotide triphosphate hydrolases"/>
    <property type="match status" value="2"/>
</dbReference>
<evidence type="ECO:0000313" key="4">
    <source>
        <dbReference type="Proteomes" id="UP001226720"/>
    </source>
</evidence>
<evidence type="ECO:0000256" key="1">
    <source>
        <dbReference type="SAM" id="Coils"/>
    </source>
</evidence>
<protein>
    <submittedName>
        <fullName evidence="3">ATPase</fullName>
    </submittedName>
</protein>
<evidence type="ECO:0000313" key="3">
    <source>
        <dbReference type="EMBL" id="MDQ0481538.1"/>
    </source>
</evidence>
<dbReference type="InterPro" id="IPR003395">
    <property type="entry name" value="RecF/RecN/SMC_N"/>
</dbReference>
<dbReference type="InterPro" id="IPR027417">
    <property type="entry name" value="P-loop_NTPase"/>
</dbReference>
<sequence length="928" mass="106896">MSYLGMQWFKCDLQMQTPGDHYNWSHNCDARVNGNSTREELIHSVDLYLKRCHEVGLDIIGVTDHNFIGREYLELLINRNNRISVECGRNPLTIFPGFEIEVSQGLGVHLLCLFDPSTPLDYIDELVSSFGLFKHSRVENGNILPANSSFEEIMIAVQENNDFPGIVIAAHPQAESGMLNDRFLTDHFQRRMFTDSRLLAVEIPKPINTLSNGIQKILLSSPDCNREWKRESPIATVMSSDAYSLYEGDKGYIGKRHTWIQMSNKTISALLQSFIDNKSRISHEYEKPIPRHGKIKKIDISNAAFLEDQTIHFSPNFNCIIGGRGSGKSSILEYIRLCTKEDLDSEQNEQIKRIKRTLTEESEVKITWEHDNGLIDEFKYEVSENKPNILSRDDGVTDLSTILNSLGIQIYSQREITYMAQVTPSLMPIIDRITGEELKRLVEKETVLREEIRVLQQKETVLKRLESEKRELVQECIELSRQWKAFVVVQEENNKKITAEKIKKYLNSIKPSTDEIIKLFDDVKSKIQDNTPVLESTLKSFVEEDYFSQLEVGLEKASIELRAEIDKALLNYNHKIMELTFKHKKWIEVNRKLDGFEEDFIKACKEQQIKPEDLERLISVEEQISIKEESIKEKDIHISAINEELKLLSSNINDLYQLWNSQTDLRKVAISELLSNEAIPKISGMQNQSFIQVDINSMGDANHFNSIWMGISHDGRSRMGRNWEDIGKALYEYYLGSDQSNPWKLFAKWLDKPEEMPTELQEFHESLKRHFYEDYPEVYNELILTRVDDLIDIILFRNDGSRAGSLVDNGLSDGQKNTAILTLLFSEGNSPIVIDQPEDELDSDFIYNELVPIIRKMKMNRQIIVATHNANLPVNGDSELIYALSTDLGKGKIRTNGGIDNPNVRQAILDIMEGSEEAFRRRKEKYYS</sequence>
<dbReference type="RefSeq" id="WP_301550954.1">
    <property type="nucleotide sequence ID" value="NZ_JAQRMZ010000002.1"/>
</dbReference>
<dbReference type="SUPFAM" id="SSF89550">
    <property type="entry name" value="PHP domain-like"/>
    <property type="match status" value="1"/>
</dbReference>
<organism evidence="3 4">
    <name type="scientific">Guptibacillus hwajinpoensis</name>
    <dbReference type="NCBI Taxonomy" id="208199"/>
    <lineage>
        <taxon>Bacteria</taxon>
        <taxon>Bacillati</taxon>
        <taxon>Bacillota</taxon>
        <taxon>Bacilli</taxon>
        <taxon>Bacillales</taxon>
        <taxon>Guptibacillaceae</taxon>
        <taxon>Guptibacillus</taxon>
    </lineage>
</organism>
<feature type="domain" description="RecF/RecN/SMC N-terminal" evidence="2">
    <location>
        <begin position="295"/>
        <end position="875"/>
    </location>
</feature>
<dbReference type="Pfam" id="PF02463">
    <property type="entry name" value="SMC_N"/>
    <property type="match status" value="1"/>
</dbReference>
<dbReference type="Proteomes" id="UP001226720">
    <property type="component" value="Unassembled WGS sequence"/>
</dbReference>
<dbReference type="InterPro" id="IPR016195">
    <property type="entry name" value="Pol/histidinol_Pase-like"/>
</dbReference>
<dbReference type="NCBIfam" id="NF045780">
    <property type="entry name" value="TrlF_fam_ATP"/>
    <property type="match status" value="1"/>
</dbReference>
<dbReference type="EMBL" id="JAUSWM010000001">
    <property type="protein sequence ID" value="MDQ0481538.1"/>
    <property type="molecule type" value="Genomic_DNA"/>
</dbReference>
<dbReference type="Gene3D" id="3.20.20.140">
    <property type="entry name" value="Metal-dependent hydrolases"/>
    <property type="match status" value="1"/>
</dbReference>
<keyword evidence="4" id="KW-1185">Reference proteome</keyword>
<keyword evidence="1" id="KW-0175">Coiled coil</keyword>
<feature type="coiled-coil region" evidence="1">
    <location>
        <begin position="438"/>
        <end position="482"/>
    </location>
</feature>
<dbReference type="InterPro" id="IPR051396">
    <property type="entry name" value="Bact_Antivir_Def_Nuclease"/>
</dbReference>
<reference evidence="3" key="1">
    <citation type="submission" date="2023-07" db="EMBL/GenBank/DDBJ databases">
        <title>Genomic Encyclopedia of Type Strains, Phase IV (KMG-IV): sequencing the most valuable type-strain genomes for metagenomic binning, comparative biology and taxonomic classification.</title>
        <authorList>
            <person name="Goeker M."/>
        </authorList>
    </citation>
    <scope>NUCLEOTIDE SEQUENCE [LARGE SCALE GENOMIC DNA]</scope>
    <source>
        <strain evidence="3">JSM 076093</strain>
    </source>
</reference>
<name>A0ABU0JZG1_9BACL</name>
<dbReference type="PANTHER" id="PTHR43581:SF4">
    <property type="entry name" value="ATP_GTP PHOSPHATASE"/>
    <property type="match status" value="1"/>
</dbReference>
<dbReference type="GeneID" id="301326321"/>
<gene>
    <name evidence="3" type="ORF">QO000_000491</name>
</gene>
<comment type="caution">
    <text evidence="3">The sequence shown here is derived from an EMBL/GenBank/DDBJ whole genome shotgun (WGS) entry which is preliminary data.</text>
</comment>